<comment type="similarity">
    <text evidence="4">Belongs to the sirtuin family. Class U subfamily.</text>
</comment>
<evidence type="ECO:0000313" key="7">
    <source>
        <dbReference type="EMBL" id="WNQ14157.1"/>
    </source>
</evidence>
<dbReference type="EC" id="2.3.1.286" evidence="4"/>
<evidence type="ECO:0000313" key="8">
    <source>
        <dbReference type="Proteomes" id="UP001305702"/>
    </source>
</evidence>
<feature type="binding site" evidence="4">
    <location>
        <position position="33"/>
    </location>
    <ligand>
        <name>NAD(+)</name>
        <dbReference type="ChEBI" id="CHEBI:57540"/>
    </ligand>
</feature>
<dbReference type="InterPro" id="IPR029035">
    <property type="entry name" value="DHS-like_NAD/FAD-binding_dom"/>
</dbReference>
<dbReference type="InterPro" id="IPR050134">
    <property type="entry name" value="NAD-dep_sirtuin_deacylases"/>
</dbReference>
<feature type="binding site" evidence="4">
    <location>
        <position position="105"/>
    </location>
    <ligand>
        <name>nicotinamide</name>
        <dbReference type="ChEBI" id="CHEBI:17154"/>
    </ligand>
</feature>
<dbReference type="AlphaFoldDB" id="A0AA96RHL6"/>
<feature type="binding site" evidence="4 5">
    <location>
        <position position="151"/>
    </location>
    <ligand>
        <name>Zn(2+)</name>
        <dbReference type="ChEBI" id="CHEBI:29105"/>
    </ligand>
</feature>
<feature type="binding site" evidence="4">
    <location>
        <position position="121"/>
    </location>
    <ligand>
        <name>NAD(+)</name>
        <dbReference type="ChEBI" id="CHEBI:57540"/>
    </ligand>
</feature>
<protein>
    <recommendedName>
        <fullName evidence="4">NAD-dependent protein deacetylase</fullName>
        <ecNumber evidence="4">2.3.1.286</ecNumber>
    </recommendedName>
    <alternativeName>
        <fullName evidence="4">Regulatory protein SIR2 homolog</fullName>
    </alternativeName>
</protein>
<proteinExistence type="inferred from homology"/>
<dbReference type="HAMAP" id="MF_01968">
    <property type="entry name" value="Sirtuin_ClassU"/>
    <property type="match status" value="1"/>
</dbReference>
<keyword evidence="3 4" id="KW-0520">NAD</keyword>
<dbReference type="NCBIfam" id="NF001752">
    <property type="entry name" value="PRK00481.1-1"/>
    <property type="match status" value="1"/>
</dbReference>
<keyword evidence="1 4" id="KW-0963">Cytoplasm</keyword>
<feature type="binding site" evidence="4">
    <location>
        <position position="233"/>
    </location>
    <ligand>
        <name>NAD(+)</name>
        <dbReference type="ChEBI" id="CHEBI:57540"/>
    </ligand>
</feature>
<reference evidence="7 8" key="1">
    <citation type="submission" date="2022-02" db="EMBL/GenBank/DDBJ databases">
        <title>Paenibacillus sp. MBLB1776 Whole Genome Shotgun Sequencing.</title>
        <authorList>
            <person name="Hwang C.Y."/>
            <person name="Cho E.-S."/>
            <person name="Seo M.-J."/>
        </authorList>
    </citation>
    <scope>NUCLEOTIDE SEQUENCE [LARGE SCALE GENOMIC DNA]</scope>
    <source>
        <strain evidence="7 8">MBLB1776</strain>
    </source>
</reference>
<feature type="binding site" evidence="4">
    <location>
        <position position="105"/>
    </location>
    <ligand>
        <name>NAD(+)</name>
        <dbReference type="ChEBI" id="CHEBI:57540"/>
    </ligand>
</feature>
<dbReference type="EMBL" id="CP130318">
    <property type="protein sequence ID" value="WNQ14157.1"/>
    <property type="molecule type" value="Genomic_DNA"/>
</dbReference>
<name>A0AA96RHL6_9BACL</name>
<dbReference type="KEGG" id="paun:MJA45_04605"/>
<dbReference type="InterPro" id="IPR028628">
    <property type="entry name" value="Sirtuin_class_U"/>
</dbReference>
<dbReference type="GO" id="GO:0070403">
    <property type="term" value="F:NAD+ binding"/>
    <property type="evidence" value="ECO:0007669"/>
    <property type="project" value="UniProtKB-UniRule"/>
</dbReference>
<evidence type="ECO:0000256" key="4">
    <source>
        <dbReference type="HAMAP-Rule" id="MF_01968"/>
    </source>
</evidence>
<organism evidence="7 8">
    <name type="scientific">Paenibacillus aurantius</name>
    <dbReference type="NCBI Taxonomy" id="2918900"/>
    <lineage>
        <taxon>Bacteria</taxon>
        <taxon>Bacillati</taxon>
        <taxon>Bacillota</taxon>
        <taxon>Bacilli</taxon>
        <taxon>Bacillales</taxon>
        <taxon>Paenibacillaceae</taxon>
        <taxon>Paenibacillus</taxon>
    </lineage>
</organism>
<feature type="binding site" evidence="4">
    <location>
        <position position="22"/>
    </location>
    <ligand>
        <name>NAD(+)</name>
        <dbReference type="ChEBI" id="CHEBI:57540"/>
    </ligand>
</feature>
<keyword evidence="4 5" id="KW-0479">Metal-binding</keyword>
<dbReference type="SUPFAM" id="SSF52467">
    <property type="entry name" value="DHS-like NAD/FAD-binding domain"/>
    <property type="match status" value="1"/>
</dbReference>
<dbReference type="RefSeq" id="WP_315607937.1">
    <property type="nucleotide sequence ID" value="NZ_CP130318.1"/>
</dbReference>
<dbReference type="Gene3D" id="3.40.50.1220">
    <property type="entry name" value="TPP-binding domain"/>
    <property type="match status" value="1"/>
</dbReference>
<feature type="binding site" evidence="4">
    <location>
        <position position="106"/>
    </location>
    <ligand>
        <name>NAD(+)</name>
        <dbReference type="ChEBI" id="CHEBI:57540"/>
    </ligand>
</feature>
<feature type="binding site" evidence="4">
    <location>
        <position position="215"/>
    </location>
    <ligand>
        <name>NAD(+)</name>
        <dbReference type="ChEBI" id="CHEBI:57540"/>
    </ligand>
</feature>
<evidence type="ECO:0000256" key="1">
    <source>
        <dbReference type="ARBA" id="ARBA00022490"/>
    </source>
</evidence>
<feature type="domain" description="Deacetylase sirtuin-type" evidence="6">
    <location>
        <begin position="1"/>
        <end position="244"/>
    </location>
</feature>
<dbReference type="PROSITE" id="PS50305">
    <property type="entry name" value="SIRTUIN"/>
    <property type="match status" value="1"/>
</dbReference>
<accession>A0AA96RHL6</accession>
<evidence type="ECO:0000256" key="3">
    <source>
        <dbReference type="ARBA" id="ARBA00023027"/>
    </source>
</evidence>
<dbReference type="GO" id="GO:0005737">
    <property type="term" value="C:cytoplasm"/>
    <property type="evidence" value="ECO:0007669"/>
    <property type="project" value="UniProtKB-SubCell"/>
</dbReference>
<dbReference type="GO" id="GO:0017136">
    <property type="term" value="F:histone deacetylase activity, NAD-dependent"/>
    <property type="evidence" value="ECO:0007669"/>
    <property type="project" value="TreeGrafter"/>
</dbReference>
<keyword evidence="2 4" id="KW-0808">Transferase</keyword>
<comment type="caution">
    <text evidence="4">Lacks conserved residue(s) required for the propagation of feature annotation.</text>
</comment>
<dbReference type="Pfam" id="PF02146">
    <property type="entry name" value="SIR2"/>
    <property type="match status" value="1"/>
</dbReference>
<dbReference type="InterPro" id="IPR003000">
    <property type="entry name" value="Sirtuin"/>
</dbReference>
<dbReference type="PANTHER" id="PTHR11085:SF4">
    <property type="entry name" value="NAD-DEPENDENT PROTEIN DEACYLASE"/>
    <property type="match status" value="1"/>
</dbReference>
<feature type="binding site" evidence="4">
    <location>
        <position position="34"/>
    </location>
    <ligand>
        <name>NAD(+)</name>
        <dbReference type="ChEBI" id="CHEBI:57540"/>
    </ligand>
</feature>
<gene>
    <name evidence="4" type="primary">cobB</name>
    <name evidence="7" type="ORF">MJA45_04605</name>
</gene>
<evidence type="ECO:0000259" key="6">
    <source>
        <dbReference type="PROSITE" id="PS50305"/>
    </source>
</evidence>
<evidence type="ECO:0000256" key="2">
    <source>
        <dbReference type="ARBA" id="ARBA00022679"/>
    </source>
</evidence>
<dbReference type="InterPro" id="IPR026590">
    <property type="entry name" value="Ssirtuin_cat_dom"/>
</dbReference>
<dbReference type="GO" id="GO:0008270">
    <property type="term" value="F:zinc ion binding"/>
    <property type="evidence" value="ECO:0007669"/>
    <property type="project" value="UniProtKB-UniRule"/>
</dbReference>
<feature type="binding site" evidence="4">
    <location>
        <position position="33"/>
    </location>
    <ligand>
        <name>nicotinamide</name>
        <dbReference type="ChEBI" id="CHEBI:17154"/>
    </ligand>
</feature>
<feature type="binding site" evidence="4 5">
    <location>
        <position position="132"/>
    </location>
    <ligand>
        <name>Zn(2+)</name>
        <dbReference type="ChEBI" id="CHEBI:29105"/>
    </ligand>
</feature>
<feature type="binding site" evidence="4 5">
    <location>
        <position position="129"/>
    </location>
    <ligand>
        <name>Zn(2+)</name>
        <dbReference type="ChEBI" id="CHEBI:29105"/>
    </ligand>
</feature>
<comment type="catalytic activity">
    <reaction evidence="4">
        <text>N(6)-acetyl-L-lysyl-[protein] + NAD(+) + H2O = 2''-O-acetyl-ADP-D-ribose + nicotinamide + L-lysyl-[protein]</text>
        <dbReference type="Rhea" id="RHEA:43636"/>
        <dbReference type="Rhea" id="RHEA-COMP:9752"/>
        <dbReference type="Rhea" id="RHEA-COMP:10731"/>
        <dbReference type="ChEBI" id="CHEBI:15377"/>
        <dbReference type="ChEBI" id="CHEBI:17154"/>
        <dbReference type="ChEBI" id="CHEBI:29969"/>
        <dbReference type="ChEBI" id="CHEBI:57540"/>
        <dbReference type="ChEBI" id="CHEBI:61930"/>
        <dbReference type="ChEBI" id="CHEBI:83767"/>
        <dbReference type="EC" id="2.3.1.286"/>
    </reaction>
</comment>
<feature type="binding site" evidence="4 5">
    <location>
        <position position="154"/>
    </location>
    <ligand>
        <name>Zn(2+)</name>
        <dbReference type="ChEBI" id="CHEBI:29105"/>
    </ligand>
</feature>
<keyword evidence="4 5" id="KW-0862">Zinc</keyword>
<comment type="function">
    <text evidence="4">NAD-dependent protein deacetylase which modulates the activities of several enzymes which are inactive in their acetylated form.</text>
</comment>
<comment type="subcellular location">
    <subcellularLocation>
        <location evidence="4">Cytoplasm</location>
    </subcellularLocation>
</comment>
<feature type="binding site" evidence="4">
    <location>
        <position position="26"/>
    </location>
    <ligand>
        <name>NAD(+)</name>
        <dbReference type="ChEBI" id="CHEBI:57540"/>
    </ligand>
</feature>
<keyword evidence="8" id="KW-1185">Reference proteome</keyword>
<feature type="active site" description="Proton acceptor" evidence="4 5">
    <location>
        <position position="121"/>
    </location>
</feature>
<sequence length="244" mass="26203">MNIAEIRNIVQAARKAVFFGGAGVSTESRIPDFRSASGLYRTAQGTAYPPEVMLSRPFFDTHPEEFYAFYRAKMLHPGAKPNDAHQALAKLEREGRLAAVVTQNIDGLHQAAGSSRVLELHGSVHRNFCTSCGRSHDLAYVLESGPGVPACTACGGTVKPDVVLYGENLDPGVLEAAVQAIAEADVLIVGGTSLTVNPAASLIRHYSGNRLILLNREATPYDDRAQYIVRDSIGGVLRLLTEGE</sequence>
<dbReference type="CDD" id="cd01407">
    <property type="entry name" value="SIR2-fam"/>
    <property type="match status" value="1"/>
</dbReference>
<keyword evidence="7" id="KW-0012">Acyltransferase</keyword>
<comment type="cofactor">
    <cofactor evidence="4">
        <name>Zn(2+)</name>
        <dbReference type="ChEBI" id="CHEBI:29105"/>
    </cofactor>
    <text evidence="4">Binds 1 zinc ion per subunit.</text>
</comment>
<evidence type="ECO:0000256" key="5">
    <source>
        <dbReference type="PROSITE-ProRule" id="PRU00236"/>
    </source>
</evidence>
<dbReference type="Gene3D" id="3.30.1600.10">
    <property type="entry name" value="SIR2/SIRT2 'Small Domain"/>
    <property type="match status" value="1"/>
</dbReference>
<dbReference type="InterPro" id="IPR026591">
    <property type="entry name" value="Sirtuin_cat_small_dom_sf"/>
</dbReference>
<feature type="binding site" evidence="4">
    <location>
        <position position="106"/>
    </location>
    <ligand>
        <name>nicotinamide</name>
        <dbReference type="ChEBI" id="CHEBI:17154"/>
    </ligand>
</feature>
<dbReference type="PANTHER" id="PTHR11085">
    <property type="entry name" value="NAD-DEPENDENT PROTEIN DEACYLASE SIRTUIN-5, MITOCHONDRIAL-RELATED"/>
    <property type="match status" value="1"/>
</dbReference>
<feature type="binding site" evidence="4">
    <location>
        <position position="192"/>
    </location>
    <ligand>
        <name>NAD(+)</name>
        <dbReference type="ChEBI" id="CHEBI:57540"/>
    </ligand>
</feature>
<dbReference type="Proteomes" id="UP001305702">
    <property type="component" value="Chromosome"/>
</dbReference>
<feature type="binding site" evidence="4">
    <location>
        <position position="103"/>
    </location>
    <ligand>
        <name>NAD(+)</name>
        <dbReference type="ChEBI" id="CHEBI:57540"/>
    </ligand>
</feature>
<feature type="binding site" evidence="4">
    <location>
        <position position="193"/>
    </location>
    <ligand>
        <name>NAD(+)</name>
        <dbReference type="ChEBI" id="CHEBI:57540"/>
    </ligand>
</feature>